<sequence>AAASSMVGMMAMRTWIEPVVASSQVASAFYDTALLLVVKNYYNQTNGTASSHAPEDAQQKAVSNFYIIYNLVLGLSPLVSAYGLSKLGDRIHRKIPICFPLLGYLGSKTLLLLLILLSWPIEVMYGAAALNGLMGGFTTLWAGIMALGSLGSSESRRSLRFIIIELVYGLAGFVGSMASGYLFVGFSDHYREGTVLVCCSIACYAFCLLYSILVLTVPKPGASCPAKAKSAEEVDSQLPAHTGAAAATGSSQPSGGSSSSLITPSKLIIILLFVAAILYDLAVVGAMNILPLFLLREPLSWNAVEIGHGNAAGYVIFITSFLGVFVFSRCLSDITMIMIGVVSFSIGILIMAFVQWTFLFYIARAVMLFALIPLPTIRSMLSKHVEGSSYGKVFVLLQLSLVIAGVVTSTVYNKIYQNTLNWYSSFCFILSFLVGCLSLLPLSFVAIKQRSTTGSLQILTE</sequence>
<dbReference type="PANTHER" id="PTHR23507:SF3">
    <property type="entry name" value="THYMIC STROMAL COTRANSPORTER HOMOLOG"/>
    <property type="match status" value="1"/>
</dbReference>
<feature type="transmembrane region" description="Helical" evidence="5">
    <location>
        <begin position="267"/>
        <end position="294"/>
    </location>
</feature>
<dbReference type="InterPro" id="IPR036259">
    <property type="entry name" value="MFS_trans_sf"/>
</dbReference>
<feature type="transmembrane region" description="Helical" evidence="5">
    <location>
        <begin position="306"/>
        <end position="327"/>
    </location>
</feature>
<dbReference type="SUPFAM" id="SSF103473">
    <property type="entry name" value="MFS general substrate transporter"/>
    <property type="match status" value="1"/>
</dbReference>
<protein>
    <submittedName>
        <fullName evidence="6">TSCOT protein</fullName>
    </submittedName>
</protein>
<feature type="non-terminal residue" evidence="6">
    <location>
        <position position="461"/>
    </location>
</feature>
<evidence type="ECO:0000313" key="6">
    <source>
        <dbReference type="EMBL" id="NWS19470.1"/>
    </source>
</evidence>
<keyword evidence="4 5" id="KW-0472">Membrane</keyword>
<feature type="transmembrane region" description="Helical" evidence="5">
    <location>
        <begin position="125"/>
        <end position="147"/>
    </location>
</feature>
<keyword evidence="3 5" id="KW-1133">Transmembrane helix</keyword>
<feature type="transmembrane region" description="Helical" evidence="5">
    <location>
        <begin position="422"/>
        <end position="447"/>
    </location>
</feature>
<feature type="non-terminal residue" evidence="6">
    <location>
        <position position="1"/>
    </location>
</feature>
<evidence type="ECO:0000256" key="3">
    <source>
        <dbReference type="ARBA" id="ARBA00022989"/>
    </source>
</evidence>
<evidence type="ECO:0000256" key="1">
    <source>
        <dbReference type="ARBA" id="ARBA00004141"/>
    </source>
</evidence>
<accession>A0A7K5DGM3</accession>
<keyword evidence="7" id="KW-1185">Reference proteome</keyword>
<reference evidence="6 7" key="1">
    <citation type="submission" date="2019-09" db="EMBL/GenBank/DDBJ databases">
        <title>Bird 10,000 Genomes (B10K) Project - Family phase.</title>
        <authorList>
            <person name="Zhang G."/>
        </authorList>
    </citation>
    <scope>NUCLEOTIDE SEQUENCE [LARGE SCALE GENOMIC DNA]</scope>
    <source>
        <strain evidence="6">B10K-DU-001-72</strain>
        <tissue evidence="6">Muscle</tissue>
    </source>
</reference>
<feature type="transmembrane region" description="Helical" evidence="5">
    <location>
        <begin position="194"/>
        <end position="217"/>
    </location>
</feature>
<evidence type="ECO:0000313" key="7">
    <source>
        <dbReference type="Proteomes" id="UP000525089"/>
    </source>
</evidence>
<feature type="transmembrane region" description="Helical" evidence="5">
    <location>
        <begin position="393"/>
        <end position="416"/>
    </location>
</feature>
<keyword evidence="2 5" id="KW-0812">Transmembrane</keyword>
<feature type="transmembrane region" description="Helical" evidence="5">
    <location>
        <begin position="159"/>
        <end position="182"/>
    </location>
</feature>
<feature type="transmembrane region" description="Helical" evidence="5">
    <location>
        <begin position="334"/>
        <end position="354"/>
    </location>
</feature>
<dbReference type="GO" id="GO:0022857">
    <property type="term" value="F:transmembrane transporter activity"/>
    <property type="evidence" value="ECO:0007669"/>
    <property type="project" value="TreeGrafter"/>
</dbReference>
<gene>
    <name evidence="6" type="primary">Slc46a2</name>
    <name evidence="6" type="ORF">PACMIN_R08763</name>
</gene>
<dbReference type="Proteomes" id="UP000525089">
    <property type="component" value="Unassembled WGS sequence"/>
</dbReference>
<organism evidence="6 7">
    <name type="scientific">Pachyramphus minor</name>
    <dbReference type="NCBI Taxonomy" id="369605"/>
    <lineage>
        <taxon>Eukaryota</taxon>
        <taxon>Metazoa</taxon>
        <taxon>Chordata</taxon>
        <taxon>Craniata</taxon>
        <taxon>Vertebrata</taxon>
        <taxon>Euteleostomi</taxon>
        <taxon>Archelosauria</taxon>
        <taxon>Archosauria</taxon>
        <taxon>Dinosauria</taxon>
        <taxon>Saurischia</taxon>
        <taxon>Theropoda</taxon>
        <taxon>Coelurosauria</taxon>
        <taxon>Aves</taxon>
        <taxon>Neognathae</taxon>
        <taxon>Neoaves</taxon>
        <taxon>Telluraves</taxon>
        <taxon>Australaves</taxon>
        <taxon>Passeriformes</taxon>
        <taxon>Tyrannidae</taxon>
        <taxon>Pachyramphus</taxon>
    </lineage>
</organism>
<evidence type="ECO:0000256" key="2">
    <source>
        <dbReference type="ARBA" id="ARBA00022692"/>
    </source>
</evidence>
<dbReference type="GO" id="GO:0016020">
    <property type="term" value="C:membrane"/>
    <property type="evidence" value="ECO:0007669"/>
    <property type="project" value="UniProtKB-SubCell"/>
</dbReference>
<comment type="subcellular location">
    <subcellularLocation>
        <location evidence="1">Membrane</location>
        <topology evidence="1">Multi-pass membrane protein</topology>
    </subcellularLocation>
</comment>
<comment type="caution">
    <text evidence="6">The sequence shown here is derived from an EMBL/GenBank/DDBJ whole genome shotgun (WGS) entry which is preliminary data.</text>
</comment>
<feature type="transmembrane region" description="Helical" evidence="5">
    <location>
        <begin position="360"/>
        <end position="381"/>
    </location>
</feature>
<feature type="transmembrane region" description="Helical" evidence="5">
    <location>
        <begin position="66"/>
        <end position="85"/>
    </location>
</feature>
<dbReference type="PANTHER" id="PTHR23507">
    <property type="entry name" value="ZGC:174356"/>
    <property type="match status" value="1"/>
</dbReference>
<evidence type="ECO:0000256" key="4">
    <source>
        <dbReference type="ARBA" id="ARBA00023136"/>
    </source>
</evidence>
<dbReference type="AlphaFoldDB" id="A0A7K5DGM3"/>
<name>A0A7K5DGM3_9TYRA</name>
<dbReference type="EMBL" id="VYXB01007649">
    <property type="protein sequence ID" value="NWS19470.1"/>
    <property type="molecule type" value="Genomic_DNA"/>
</dbReference>
<evidence type="ECO:0000256" key="5">
    <source>
        <dbReference type="SAM" id="Phobius"/>
    </source>
</evidence>
<dbReference type="Gene3D" id="1.20.1250.20">
    <property type="entry name" value="MFS general substrate transporter like domains"/>
    <property type="match status" value="1"/>
</dbReference>
<feature type="transmembrane region" description="Helical" evidence="5">
    <location>
        <begin position="97"/>
        <end position="119"/>
    </location>
</feature>
<proteinExistence type="predicted"/>